<dbReference type="OrthoDB" id="6708935at2"/>
<sequence length="122" mass="14061">MLEFWFNQTTSISHKLTLLFIAIAIAVTLYVIHPMPYQLILLFVATGIVFLICRMCQIHLIQGDRTRPLQRIFMWIPLALLAAIIFTKAMDHLLEWGVQGIAFMIITICIFSMHILFKKPSA</sequence>
<gene>
    <name evidence="2" type="ORF">SAMN05444584_1280</name>
</gene>
<feature type="transmembrane region" description="Helical" evidence="1">
    <location>
        <begin position="96"/>
        <end position="117"/>
    </location>
</feature>
<feature type="transmembrane region" description="Helical" evidence="1">
    <location>
        <begin position="12"/>
        <end position="33"/>
    </location>
</feature>
<evidence type="ECO:0000313" key="2">
    <source>
        <dbReference type="EMBL" id="SNQ29333.1"/>
    </source>
</evidence>
<dbReference type="AlphaFoldDB" id="A0A217EFS4"/>
<keyword evidence="1" id="KW-0472">Membrane</keyword>
<proteinExistence type="predicted"/>
<keyword evidence="1" id="KW-1133">Transmembrane helix</keyword>
<accession>A0A217EFS4</accession>
<evidence type="ECO:0000256" key="1">
    <source>
        <dbReference type="SAM" id="Phobius"/>
    </source>
</evidence>
<organism evidence="2 3">
    <name type="scientific">Acinetobacter apis</name>
    <dbReference type="NCBI Taxonomy" id="1229165"/>
    <lineage>
        <taxon>Bacteria</taxon>
        <taxon>Pseudomonadati</taxon>
        <taxon>Pseudomonadota</taxon>
        <taxon>Gammaproteobacteria</taxon>
        <taxon>Moraxellales</taxon>
        <taxon>Moraxellaceae</taxon>
        <taxon>Acinetobacter</taxon>
    </lineage>
</organism>
<keyword evidence="1" id="KW-0812">Transmembrane</keyword>
<dbReference type="Proteomes" id="UP000243463">
    <property type="component" value="Unassembled WGS sequence"/>
</dbReference>
<feature type="transmembrane region" description="Helical" evidence="1">
    <location>
        <begin position="72"/>
        <end position="90"/>
    </location>
</feature>
<reference evidence="3" key="1">
    <citation type="submission" date="2017-06" db="EMBL/GenBank/DDBJ databases">
        <authorList>
            <person name="Varghese N."/>
            <person name="Submissions S."/>
        </authorList>
    </citation>
    <scope>NUCLEOTIDE SEQUENCE [LARGE SCALE GENOMIC DNA]</scope>
    <source>
        <strain evidence="3">ANC 5114</strain>
    </source>
</reference>
<evidence type="ECO:0000313" key="3">
    <source>
        <dbReference type="Proteomes" id="UP000243463"/>
    </source>
</evidence>
<keyword evidence="3" id="KW-1185">Reference proteome</keyword>
<name>A0A217EFS4_9GAMM</name>
<dbReference type="EMBL" id="FZLN01000001">
    <property type="protein sequence ID" value="SNQ29333.1"/>
    <property type="molecule type" value="Genomic_DNA"/>
</dbReference>
<protein>
    <submittedName>
        <fullName evidence="2">Branched-chain amino acid transport protein (AzlD)</fullName>
    </submittedName>
</protein>
<feature type="transmembrane region" description="Helical" evidence="1">
    <location>
        <begin position="39"/>
        <end position="60"/>
    </location>
</feature>